<name>A0A5C6TJ51_FUSOC</name>
<sequence length="429" mass="46522">VHLNAEVYDAGPMAMRSLCRSNLQVSTSLHSIAEIEPFLNRYYRRFSISIRNTRPTTIGDITAAIMPRALTLQQIEGAKPGKVYYPLQVKQVPRPTPGPNEVLVNLSAAALNHRDLFMRRHLYPAISFTNPILADGYGTVVALGSNVTRKNLLNKPVILTPMRGWESDPAAPEDSRKFAVTGGSKLTEVGTAQDYIVVSEEEVEPAPEHLTPAEGAALPLVGVTGWRALVTKSNAAFSGSNILITGIGGGVALQVLQFGVAMGCNVFVTSGDEAKITKAKEMGAKGGVIYKNEAWDKELRAQLPADRPYLDAVIDGAGGEIVGKTVRLLKAGGVIVQYGMTVSPKMDWLMAANLQNIELKGSTMGSRKEFRDMVTFVNEKKIRPVISRTIKGLDNLQGIDDLFKDMDQGKQFGKLVIEWDSGSESPSKL</sequence>
<dbReference type="Pfam" id="PF00107">
    <property type="entry name" value="ADH_zinc_N"/>
    <property type="match status" value="1"/>
</dbReference>
<dbReference type="SUPFAM" id="SSF51735">
    <property type="entry name" value="NAD(P)-binding Rossmann-fold domains"/>
    <property type="match status" value="1"/>
</dbReference>
<dbReference type="InterPro" id="IPR020843">
    <property type="entry name" value="ER"/>
</dbReference>
<gene>
    <name evidence="2" type="ORF">FocTR4_00006524</name>
</gene>
<organism evidence="2 3">
    <name type="scientific">Fusarium oxysporum f. sp. cubense</name>
    <dbReference type="NCBI Taxonomy" id="61366"/>
    <lineage>
        <taxon>Eukaryota</taxon>
        <taxon>Fungi</taxon>
        <taxon>Dikarya</taxon>
        <taxon>Ascomycota</taxon>
        <taxon>Pezizomycotina</taxon>
        <taxon>Sordariomycetes</taxon>
        <taxon>Hypocreomycetidae</taxon>
        <taxon>Hypocreales</taxon>
        <taxon>Nectriaceae</taxon>
        <taxon>Fusarium</taxon>
        <taxon>Fusarium oxysporum species complex</taxon>
    </lineage>
</organism>
<feature type="domain" description="Enoyl reductase (ER)" evidence="1">
    <location>
        <begin position="82"/>
        <end position="417"/>
    </location>
</feature>
<dbReference type="PANTHER" id="PTHR45033">
    <property type="match status" value="1"/>
</dbReference>
<dbReference type="Gene3D" id="3.40.50.720">
    <property type="entry name" value="NAD(P)-binding Rossmann-like Domain"/>
    <property type="match status" value="1"/>
</dbReference>
<protein>
    <recommendedName>
        <fullName evidence="1">Enoyl reductase (ER) domain-containing protein</fullName>
    </recommendedName>
</protein>
<dbReference type="FunFam" id="3.40.50.720:FF:000481">
    <property type="entry name" value="Alcohol dehydrogenase, variant"/>
    <property type="match status" value="1"/>
</dbReference>
<proteinExistence type="predicted"/>
<comment type="caution">
    <text evidence="2">The sequence shown here is derived from an EMBL/GenBank/DDBJ whole genome shotgun (WGS) entry which is preliminary data.</text>
</comment>
<dbReference type="PANTHER" id="PTHR45033:SF3">
    <property type="entry name" value="DEHYDROGENASE, PUTATIVE (AFU_ORTHOLOGUE AFUA_2G13270)-RELATED"/>
    <property type="match status" value="1"/>
</dbReference>
<evidence type="ECO:0000259" key="1">
    <source>
        <dbReference type="SMART" id="SM00829"/>
    </source>
</evidence>
<dbReference type="AlphaFoldDB" id="A0A5C6TJ51"/>
<dbReference type="SMART" id="SM00829">
    <property type="entry name" value="PKS_ER"/>
    <property type="match status" value="1"/>
</dbReference>
<dbReference type="GO" id="GO:0016491">
    <property type="term" value="F:oxidoreductase activity"/>
    <property type="evidence" value="ECO:0007669"/>
    <property type="project" value="InterPro"/>
</dbReference>
<dbReference type="InterPro" id="IPR036291">
    <property type="entry name" value="NAD(P)-bd_dom_sf"/>
</dbReference>
<dbReference type="InterPro" id="IPR052711">
    <property type="entry name" value="Zinc_ADH-like"/>
</dbReference>
<dbReference type="InterPro" id="IPR013149">
    <property type="entry name" value="ADH-like_C"/>
</dbReference>
<dbReference type="Gene3D" id="3.90.180.10">
    <property type="entry name" value="Medium-chain alcohol dehydrogenases, catalytic domain"/>
    <property type="match status" value="1"/>
</dbReference>
<dbReference type="InterPro" id="IPR011032">
    <property type="entry name" value="GroES-like_sf"/>
</dbReference>
<accession>A0A5C6TJ51</accession>
<dbReference type="EMBL" id="VMNF01000003">
    <property type="protein sequence ID" value="TXC11115.1"/>
    <property type="molecule type" value="Genomic_DNA"/>
</dbReference>
<dbReference type="Pfam" id="PF08240">
    <property type="entry name" value="ADH_N"/>
    <property type="match status" value="1"/>
</dbReference>
<evidence type="ECO:0000313" key="3">
    <source>
        <dbReference type="Proteomes" id="UP000321331"/>
    </source>
</evidence>
<reference evidence="2 3" key="1">
    <citation type="submission" date="2019-07" db="EMBL/GenBank/DDBJ databases">
        <title>The First High-Quality Draft Genome Sequence of the Causal Agent of the Current Panama Disease Epidemic.</title>
        <authorList>
            <person name="Warmington R.J."/>
            <person name="Kay W."/>
            <person name="Jeffries A."/>
            <person name="Bebber D."/>
            <person name="Moore K."/>
            <person name="Studholme D.J."/>
        </authorList>
    </citation>
    <scope>NUCLEOTIDE SEQUENCE [LARGE SCALE GENOMIC DNA]</scope>
    <source>
        <strain evidence="2 3">TR4</strain>
    </source>
</reference>
<dbReference type="SUPFAM" id="SSF50129">
    <property type="entry name" value="GroES-like"/>
    <property type="match status" value="1"/>
</dbReference>
<feature type="non-terminal residue" evidence="2">
    <location>
        <position position="1"/>
    </location>
</feature>
<evidence type="ECO:0000313" key="2">
    <source>
        <dbReference type="EMBL" id="TXC11115.1"/>
    </source>
</evidence>
<dbReference type="InterPro" id="IPR013154">
    <property type="entry name" value="ADH-like_N"/>
</dbReference>
<dbReference type="Proteomes" id="UP000321331">
    <property type="component" value="Unassembled WGS sequence"/>
</dbReference>